<dbReference type="EMBL" id="JYDH01000010">
    <property type="protein sequence ID" value="KRY41006.1"/>
    <property type="molecule type" value="Genomic_DNA"/>
</dbReference>
<keyword evidence="4" id="KW-1185">Reference proteome</keyword>
<name>A0A0V1BW52_TRISP</name>
<gene>
    <name evidence="3" type="ORF">T01_15785</name>
</gene>
<comment type="caution">
    <text evidence="3">The sequence shown here is derived from an EMBL/GenBank/DDBJ whole genome shotgun (WGS) entry which is preliminary data.</text>
</comment>
<evidence type="ECO:0000256" key="2">
    <source>
        <dbReference type="SAM" id="SignalP"/>
    </source>
</evidence>
<keyword evidence="2" id="KW-0732">Signal</keyword>
<dbReference type="OrthoDB" id="8195614at2759"/>
<evidence type="ECO:0000313" key="4">
    <source>
        <dbReference type="Proteomes" id="UP000054776"/>
    </source>
</evidence>
<feature type="transmembrane region" description="Helical" evidence="1">
    <location>
        <begin position="234"/>
        <end position="257"/>
    </location>
</feature>
<keyword evidence="1" id="KW-1133">Transmembrane helix</keyword>
<protein>
    <recommendedName>
        <fullName evidence="5">Transmembrane protein</fullName>
    </recommendedName>
</protein>
<organism evidence="3 4">
    <name type="scientific">Trichinella spiralis</name>
    <name type="common">Trichina worm</name>
    <dbReference type="NCBI Taxonomy" id="6334"/>
    <lineage>
        <taxon>Eukaryota</taxon>
        <taxon>Metazoa</taxon>
        <taxon>Ecdysozoa</taxon>
        <taxon>Nematoda</taxon>
        <taxon>Enoplea</taxon>
        <taxon>Dorylaimia</taxon>
        <taxon>Trichinellida</taxon>
        <taxon>Trichinellidae</taxon>
        <taxon>Trichinella</taxon>
    </lineage>
</organism>
<feature type="signal peptide" evidence="2">
    <location>
        <begin position="1"/>
        <end position="15"/>
    </location>
</feature>
<accession>A0A0V1BW52</accession>
<reference evidence="3 4" key="1">
    <citation type="submission" date="2015-01" db="EMBL/GenBank/DDBJ databases">
        <title>Evolution of Trichinella species and genotypes.</title>
        <authorList>
            <person name="Korhonen P.K."/>
            <person name="Edoardo P."/>
            <person name="Giuseppe L.R."/>
            <person name="Gasser R.B."/>
        </authorList>
    </citation>
    <scope>NUCLEOTIDE SEQUENCE [LARGE SCALE GENOMIC DNA]</scope>
    <source>
        <strain evidence="3">ISS3</strain>
    </source>
</reference>
<evidence type="ECO:0008006" key="5">
    <source>
        <dbReference type="Google" id="ProtNLM"/>
    </source>
</evidence>
<evidence type="ECO:0000256" key="1">
    <source>
        <dbReference type="SAM" id="Phobius"/>
    </source>
</evidence>
<dbReference type="InParanoid" id="A0A0V1BW52"/>
<feature type="chain" id="PRO_5013311786" description="Transmembrane protein" evidence="2">
    <location>
        <begin position="16"/>
        <end position="822"/>
    </location>
</feature>
<evidence type="ECO:0000313" key="3">
    <source>
        <dbReference type="EMBL" id="KRY41006.1"/>
    </source>
</evidence>
<dbReference type="AlphaFoldDB" id="A0A0V1BW52"/>
<feature type="transmembrane region" description="Helical" evidence="1">
    <location>
        <begin position="649"/>
        <end position="672"/>
    </location>
</feature>
<feature type="transmembrane region" description="Helical" evidence="1">
    <location>
        <begin position="405"/>
        <end position="431"/>
    </location>
</feature>
<keyword evidence="1" id="KW-0812">Transmembrane</keyword>
<proteinExistence type="predicted"/>
<dbReference type="Proteomes" id="UP000054776">
    <property type="component" value="Unassembled WGS sequence"/>
</dbReference>
<sequence>MLILAILSSFVSAYAFRGLSTNQLMMVDQVLTCRAHCVDAFASKSDPLTDSSCQSQADCQMCWENCAMFYQKYDVWGSICKDSRICFAGCQIACSVYRADLRTGKNREMTWTFAEPLKITRLTKMNKLEIQWQSPIPIFEISSTVPSMVYALFWKMAHRQNIWFPLNHTINNSFTTKNLDIIHSGVDFLLLAYTRDGLVAASEWKKDNSEKLRLLNSEALMKTNHSFDEEDVEFYWYLGGTMFVSMLILVIGVVIILRIRLSPKPVLPSNNGNDAHLKRSQCMTNQDEANSLNQNNIYFRRPTATLRRNGNFIKMKKPSNCLRRAVIPPLPAHMNMPRPVYYINVPTVNYANLAPLRFGERNGVDFDKNCLKCSLDGNSPVYNEKDQMLLNANDLRKECEKRFSALFSFHQSCVAMLILAILSSFVSAYAFRGLSTNQLMMVDQVLTCRAHCVDAFASKSDPLTDSSCQSQADCQMCWENCAMFYQKYDVWGSICKDSRICFAGCQIACSVYRADLRTGKNREMTWTFAEPLKITRLTKMNKLEIQWQSPIPIFEISSTVPSMVYALFWKMAHRQNIWFPLNHTINNSFTTKNLDIIHSGVDFLLLAYTRDGLVAASEWKKDNSEKLRLLNSEALMKTNHSFDEEDVEFYWYLGGTMFVSMLILVIGVVIILRIRLSPKPVLPSNNGNDAHLKRSQCMTNQDEANSLNQNNIYFRRPTATLRRNGNFIKMKKPSNCLRRAVIPPLPAHMNMPRPVYYINVPTVNYANLAPLRFGERNGVDFDKNCLKCSLDGNSPVYNEKDQMLLNANDLRKECEKRFSALV</sequence>
<keyword evidence="1" id="KW-0472">Membrane</keyword>